<organism evidence="2 3">
    <name type="scientific">Clostridium aromativorans</name>
    <dbReference type="NCBI Taxonomy" id="2836848"/>
    <lineage>
        <taxon>Bacteria</taxon>
        <taxon>Bacillati</taxon>
        <taxon>Bacillota</taxon>
        <taxon>Clostridia</taxon>
        <taxon>Eubacteriales</taxon>
        <taxon>Clostridiaceae</taxon>
        <taxon>Clostridium</taxon>
    </lineage>
</organism>
<protein>
    <submittedName>
        <fullName evidence="2">GNAT family N-acetyltransferase</fullName>
    </submittedName>
</protein>
<dbReference type="PANTHER" id="PTHR43305:SF1">
    <property type="entry name" value="FAMILY N-ACETYLTRANSFERASE, PUTATIVE (AFU_ORTHOLOGUE AFUA_2G01380)-RELATED"/>
    <property type="match status" value="1"/>
</dbReference>
<sequence length="163" mass="18762">MNIFKEKNHEIKFKMAEDKLDLEEVKKLFLDYAGSLNIDLDFQGFQTEVNTLPGKYSSPDGIIILASVDGKSAGCVALRKILGDICEMKRFYVRDNYRGMGIGRKLIDIAIEKAKDMNYKYIRLDTLVTMKSAQHLYLSSGFYDIPAYTYNPFKDARFMELKL</sequence>
<reference evidence="2" key="1">
    <citation type="submission" date="2021-11" db="EMBL/GenBank/DDBJ databases">
        <authorList>
            <person name="Qingchun L."/>
            <person name="Dong Z."/>
            <person name="Zongwei Q."/>
            <person name="Jia Z."/>
            <person name="Duotao L."/>
        </authorList>
    </citation>
    <scope>NUCLEOTIDE SEQUENCE</scope>
    <source>
        <strain evidence="2">WLY-B-L2</strain>
    </source>
</reference>
<dbReference type="RefSeq" id="WP_150356683.1">
    <property type="nucleotide sequence ID" value="NZ_JAJJPB010000015.1"/>
</dbReference>
<name>A0ABS8N8Y0_9CLOT</name>
<comment type="caution">
    <text evidence="2">The sequence shown here is derived from an EMBL/GenBank/DDBJ whole genome shotgun (WGS) entry which is preliminary data.</text>
</comment>
<dbReference type="Proteomes" id="UP001165422">
    <property type="component" value="Unassembled WGS sequence"/>
</dbReference>
<dbReference type="EMBL" id="JAJJPB010000015">
    <property type="protein sequence ID" value="MCC9295535.1"/>
    <property type="molecule type" value="Genomic_DNA"/>
</dbReference>
<dbReference type="InterPro" id="IPR000182">
    <property type="entry name" value="GNAT_dom"/>
</dbReference>
<accession>A0ABS8N8Y0</accession>
<evidence type="ECO:0000313" key="3">
    <source>
        <dbReference type="Proteomes" id="UP001165422"/>
    </source>
</evidence>
<dbReference type="InterPro" id="IPR052777">
    <property type="entry name" value="Acetyltransferase_Enz"/>
</dbReference>
<dbReference type="Gene3D" id="3.40.630.30">
    <property type="match status" value="1"/>
</dbReference>
<evidence type="ECO:0000259" key="1">
    <source>
        <dbReference type="PROSITE" id="PS51186"/>
    </source>
</evidence>
<dbReference type="InterPro" id="IPR016181">
    <property type="entry name" value="Acyl_CoA_acyltransferase"/>
</dbReference>
<gene>
    <name evidence="2" type="ORF">LN736_11765</name>
</gene>
<dbReference type="Pfam" id="PF00583">
    <property type="entry name" value="Acetyltransf_1"/>
    <property type="match status" value="1"/>
</dbReference>
<keyword evidence="3" id="KW-1185">Reference proteome</keyword>
<dbReference type="CDD" id="cd04301">
    <property type="entry name" value="NAT_SF"/>
    <property type="match status" value="1"/>
</dbReference>
<dbReference type="SUPFAM" id="SSF55729">
    <property type="entry name" value="Acyl-CoA N-acyltransferases (Nat)"/>
    <property type="match status" value="1"/>
</dbReference>
<dbReference type="PROSITE" id="PS51186">
    <property type="entry name" value="GNAT"/>
    <property type="match status" value="1"/>
</dbReference>
<proteinExistence type="predicted"/>
<dbReference type="PANTHER" id="PTHR43305">
    <property type="entry name" value="FAMILY N-ACETYLTRANSFERASE, PUTATIVE (AFU_ORTHOLOGUE AFUA_2G01380)-RELATED"/>
    <property type="match status" value="1"/>
</dbReference>
<evidence type="ECO:0000313" key="2">
    <source>
        <dbReference type="EMBL" id="MCC9295535.1"/>
    </source>
</evidence>
<feature type="domain" description="N-acetyltransferase" evidence="1">
    <location>
        <begin position="11"/>
        <end position="163"/>
    </location>
</feature>